<dbReference type="EMBL" id="VEVQ02000029">
    <property type="protein sequence ID" value="NHN28157.1"/>
    <property type="molecule type" value="Genomic_DNA"/>
</dbReference>
<dbReference type="Gene3D" id="2.40.70.10">
    <property type="entry name" value="Acid Proteases"/>
    <property type="match status" value="1"/>
</dbReference>
<dbReference type="InterPro" id="IPR041489">
    <property type="entry name" value="PDZ_6"/>
</dbReference>
<accession>A0ABX0IWG1</accession>
<feature type="domain" description="PDZ" evidence="2">
    <location>
        <begin position="376"/>
        <end position="423"/>
    </location>
</feature>
<evidence type="ECO:0000256" key="1">
    <source>
        <dbReference type="ARBA" id="ARBA00022801"/>
    </source>
</evidence>
<keyword evidence="5" id="KW-1185">Reference proteome</keyword>
<dbReference type="InterPro" id="IPR021109">
    <property type="entry name" value="Peptidase_aspartic_dom_sf"/>
</dbReference>
<evidence type="ECO:0000313" key="4">
    <source>
        <dbReference type="EMBL" id="NHN28157.1"/>
    </source>
</evidence>
<dbReference type="Pfam" id="PF17820">
    <property type="entry name" value="PDZ_6"/>
    <property type="match status" value="1"/>
</dbReference>
<keyword evidence="1" id="KW-0378">Hydrolase</keyword>
<evidence type="ECO:0000313" key="5">
    <source>
        <dbReference type="Proteomes" id="UP000817854"/>
    </source>
</evidence>
<feature type="domain" description="Peptidase A2" evidence="3">
    <location>
        <begin position="52"/>
        <end position="88"/>
    </location>
</feature>
<evidence type="ECO:0000259" key="3">
    <source>
        <dbReference type="PROSITE" id="PS50175"/>
    </source>
</evidence>
<dbReference type="PROSITE" id="PS50106">
    <property type="entry name" value="PDZ"/>
    <property type="match status" value="1"/>
</dbReference>
<dbReference type="InterPro" id="IPR001995">
    <property type="entry name" value="Peptidase_A2_cat"/>
</dbReference>
<dbReference type="SUPFAM" id="SSF50630">
    <property type="entry name" value="Acid proteases"/>
    <property type="match status" value="1"/>
</dbReference>
<dbReference type="PROSITE" id="PS50175">
    <property type="entry name" value="ASP_PROT_RETROV"/>
    <property type="match status" value="1"/>
</dbReference>
<reference evidence="4" key="2">
    <citation type="submission" date="2020-02" db="EMBL/GenBank/DDBJ databases">
        <title>Flavobacterium profundi sp. nov., isolated from a deep-sea seamount.</title>
        <authorList>
            <person name="Zhang D.-C."/>
        </authorList>
    </citation>
    <scope>NUCLEOTIDE SEQUENCE</scope>
    <source>
        <strain evidence="4">EC11</strain>
    </source>
</reference>
<dbReference type="InterPro" id="IPR036034">
    <property type="entry name" value="PDZ_sf"/>
</dbReference>
<name>A0ABX0IWG1_9FLAO</name>
<dbReference type="RefSeq" id="WP_140964655.1">
    <property type="nucleotide sequence ID" value="NZ_VEVQ02000029.1"/>
</dbReference>
<dbReference type="InterPro" id="IPR001478">
    <property type="entry name" value="PDZ"/>
</dbReference>
<gene>
    <name evidence="4" type="ORF">FIA58_020965</name>
</gene>
<proteinExistence type="predicted"/>
<dbReference type="InterPro" id="IPR001969">
    <property type="entry name" value="Aspartic_peptidase_AS"/>
</dbReference>
<comment type="caution">
    <text evidence="4">The sequence shown here is derived from an EMBL/GenBank/DDBJ whole genome shotgun (WGS) entry which is preliminary data.</text>
</comment>
<dbReference type="SUPFAM" id="SSF50156">
    <property type="entry name" value="PDZ domain-like"/>
    <property type="match status" value="1"/>
</dbReference>
<dbReference type="Proteomes" id="UP000817854">
    <property type="component" value="Unassembled WGS sequence"/>
</dbReference>
<evidence type="ECO:0000259" key="2">
    <source>
        <dbReference type="PROSITE" id="PS50106"/>
    </source>
</evidence>
<sequence>MQKKILSLLLLFISINLYCQSKWTSKKDKIIIPFELTQNLIIVEVEINEVKLNMLLDTGSDKSLLFSFPENDTISFYETRRVKVNGLGNGETLEALVSNNNNFRIKDYIDEKFQILLITDQNINLVNKLGVPINGIVGASFFKDFLVEINYQRKKIILHRNTEKILLKKGKKHTAKDIEIIKDKPYLEVQSNLNGEGEIDFKLLIDTGLGDGLWLFENDSVKCSRKFIEDVLGRGLGGDIRGKKSRVGILNLNGFVLKEALVSYPDSLSFSQLDIVRGRDGSLGGGILKRFNWFLDYNNKKVYFKKNKLFKEPFNYNMSGIEVQHSGSTWVSEKVNYGNRESTYLNNPSATNNKVIVLDNSMKFNYKIELKPVFDIYAIRKNSPADLVGLKVGDRIISINGKRSFDFTIQKITDLFQSEEGKIIKIEIERDGIKMDFKFRLQKIL</sequence>
<dbReference type="PROSITE" id="PS00141">
    <property type="entry name" value="ASP_PROTEASE"/>
    <property type="match status" value="1"/>
</dbReference>
<dbReference type="Gene3D" id="2.30.42.10">
    <property type="match status" value="1"/>
</dbReference>
<protein>
    <submittedName>
        <fullName evidence="4">Signal protein PDZ</fullName>
    </submittedName>
</protein>
<organism evidence="4 5">
    <name type="scientific">Flavobacterium jejuense</name>
    <dbReference type="NCBI Taxonomy" id="1544455"/>
    <lineage>
        <taxon>Bacteria</taxon>
        <taxon>Pseudomonadati</taxon>
        <taxon>Bacteroidota</taxon>
        <taxon>Flavobacteriia</taxon>
        <taxon>Flavobacteriales</taxon>
        <taxon>Flavobacteriaceae</taxon>
        <taxon>Flavobacterium</taxon>
    </lineage>
</organism>
<dbReference type="SMART" id="SM00228">
    <property type="entry name" value="PDZ"/>
    <property type="match status" value="1"/>
</dbReference>
<reference evidence="4" key="1">
    <citation type="submission" date="2019-05" db="EMBL/GenBank/DDBJ databases">
        <authorList>
            <person name="Lianzixin W."/>
        </authorList>
    </citation>
    <scope>NUCLEOTIDE SEQUENCE</scope>
    <source>
        <strain evidence="4">EC11</strain>
    </source>
</reference>